<dbReference type="InterPro" id="IPR017932">
    <property type="entry name" value="GATase_2_dom"/>
</dbReference>
<evidence type="ECO:0000313" key="10">
    <source>
        <dbReference type="Proteomes" id="UP001321580"/>
    </source>
</evidence>
<dbReference type="Proteomes" id="UP001321580">
    <property type="component" value="Unassembled WGS sequence"/>
</dbReference>
<dbReference type="RefSeq" id="WP_283213543.1">
    <property type="nucleotide sequence ID" value="NZ_JASGBI010000001.1"/>
</dbReference>
<accession>A0ABT6XJ57</accession>
<keyword evidence="4" id="KW-0547">Nucleotide-binding</keyword>
<keyword evidence="10" id="KW-1185">Reference proteome</keyword>
<dbReference type="Pfam" id="PF13522">
    <property type="entry name" value="GATase_6"/>
    <property type="match status" value="1"/>
</dbReference>
<dbReference type="SUPFAM" id="SSF52402">
    <property type="entry name" value="Adenine nucleotide alpha hydrolases-like"/>
    <property type="match status" value="1"/>
</dbReference>
<dbReference type="EMBL" id="JASGBI010000001">
    <property type="protein sequence ID" value="MDI9240193.1"/>
    <property type="molecule type" value="Genomic_DNA"/>
</dbReference>
<reference evidence="9 10" key="1">
    <citation type="submission" date="2023-05" db="EMBL/GenBank/DDBJ databases">
        <title>Lysobacter sp. strain LF1 Genome sequencing and assembly.</title>
        <authorList>
            <person name="Jung Y."/>
        </authorList>
    </citation>
    <scope>NUCLEOTIDE SEQUENCE [LARGE SCALE GENOMIC DNA]</scope>
    <source>
        <strain evidence="9 10">LF1</strain>
    </source>
</reference>
<dbReference type="Pfam" id="PF00733">
    <property type="entry name" value="Asn_synthase"/>
    <property type="match status" value="1"/>
</dbReference>
<evidence type="ECO:0000256" key="4">
    <source>
        <dbReference type="ARBA" id="ARBA00022741"/>
    </source>
</evidence>
<dbReference type="PIRSF" id="PIRSF001589">
    <property type="entry name" value="Asn_synthetase_glu-h"/>
    <property type="match status" value="1"/>
</dbReference>
<sequence length="646" mass="71779">MCGLAGLLRPTPDLDAGRLTALAGAMGDALEHRGPDDRGVWVDDTAGIALAHRRLSILDLSPLGHQPMASADNRYVVAYNGEIYNFAELREVLVARGHAFRGHSDTEVLLAAVVEWGIEDTVARCNGMFAIALWDREERCLWLARDRVGKKPLYYGWAGDTFVFGSELKALWRHPAFDNGVDPDSLALLLRLDYIPAPHAIHRDTFKLLPGALLRIDAAAVARGAGAHDPHRDQRRYWDPRSRMQAAIASPFTGDVLEAENRLDELLRDATGLRMVADVPVGVFLSGGTDSSVVTALMQAQSRHPVRSFTIGFERSHHDEAHLAREVAEHLHTEHTELYVSGADALAVVPTLPAMFDEPFADASQVPTALVARLARTAVTVALSGDGGDELFFGYKRYERALRNWGWLRRIPGPLRRALARGAREHGEASRTGGFAALAAEMDARGIGEVYRQRIARWRDPAAVVPGASLPHTLYDEPDPLRGAGTPADAMMLADFSVYLPEDLLVKVDRTSMAVSLEARAPLLDWRVAEFAWSLPLVFKRHPDGNKHLLKRVLRRYLPDSMVDRGKRGFGAPVSEWLKGDLREWASSLLDPARLRAEGHLDADAVNGLWQAFLAGERKWHTHLWNVLMFQAWHEHWRRERSGQES</sequence>
<dbReference type="SUPFAM" id="SSF56235">
    <property type="entry name" value="N-terminal nucleophile aminohydrolases (Ntn hydrolases)"/>
    <property type="match status" value="1"/>
</dbReference>
<evidence type="ECO:0000256" key="3">
    <source>
        <dbReference type="ARBA" id="ARBA00012737"/>
    </source>
</evidence>
<comment type="similarity">
    <text evidence="2">Belongs to the asparagine synthetase family.</text>
</comment>
<organism evidence="9 10">
    <name type="scientific">Lysobacter stagni</name>
    <dbReference type="NCBI Taxonomy" id="3045172"/>
    <lineage>
        <taxon>Bacteria</taxon>
        <taxon>Pseudomonadati</taxon>
        <taxon>Pseudomonadota</taxon>
        <taxon>Gammaproteobacteria</taxon>
        <taxon>Lysobacterales</taxon>
        <taxon>Lysobacteraceae</taxon>
        <taxon>Lysobacter</taxon>
    </lineage>
</organism>
<evidence type="ECO:0000313" key="9">
    <source>
        <dbReference type="EMBL" id="MDI9240193.1"/>
    </source>
</evidence>
<dbReference type="InterPro" id="IPR029055">
    <property type="entry name" value="Ntn_hydrolases_N"/>
</dbReference>
<keyword evidence="6" id="KW-0315">Glutamine amidotransferase</keyword>
<dbReference type="CDD" id="cd00712">
    <property type="entry name" value="AsnB"/>
    <property type="match status" value="1"/>
</dbReference>
<gene>
    <name evidence="9" type="primary">asnB</name>
    <name evidence="9" type="ORF">QLQ15_14885</name>
</gene>
<dbReference type="InterPro" id="IPR006426">
    <property type="entry name" value="Asn_synth_AEB"/>
</dbReference>
<evidence type="ECO:0000256" key="7">
    <source>
        <dbReference type="ARBA" id="ARBA00048741"/>
    </source>
</evidence>
<dbReference type="Gene3D" id="3.40.50.620">
    <property type="entry name" value="HUPs"/>
    <property type="match status" value="1"/>
</dbReference>
<dbReference type="PANTHER" id="PTHR43284">
    <property type="entry name" value="ASPARAGINE SYNTHETASE (GLUTAMINE-HYDROLYZING)"/>
    <property type="match status" value="1"/>
</dbReference>
<comment type="catalytic activity">
    <reaction evidence="7">
        <text>L-aspartate + L-glutamine + ATP + H2O = L-asparagine + L-glutamate + AMP + diphosphate + H(+)</text>
        <dbReference type="Rhea" id="RHEA:12228"/>
        <dbReference type="ChEBI" id="CHEBI:15377"/>
        <dbReference type="ChEBI" id="CHEBI:15378"/>
        <dbReference type="ChEBI" id="CHEBI:29985"/>
        <dbReference type="ChEBI" id="CHEBI:29991"/>
        <dbReference type="ChEBI" id="CHEBI:30616"/>
        <dbReference type="ChEBI" id="CHEBI:33019"/>
        <dbReference type="ChEBI" id="CHEBI:58048"/>
        <dbReference type="ChEBI" id="CHEBI:58359"/>
        <dbReference type="ChEBI" id="CHEBI:456215"/>
        <dbReference type="EC" id="6.3.5.4"/>
    </reaction>
</comment>
<evidence type="ECO:0000256" key="5">
    <source>
        <dbReference type="ARBA" id="ARBA00022840"/>
    </source>
</evidence>
<evidence type="ECO:0000256" key="1">
    <source>
        <dbReference type="ARBA" id="ARBA00005187"/>
    </source>
</evidence>
<keyword evidence="5" id="KW-0067">ATP-binding</keyword>
<proteinExistence type="inferred from homology"/>
<dbReference type="NCBIfam" id="TIGR01536">
    <property type="entry name" value="asn_synth_AEB"/>
    <property type="match status" value="1"/>
</dbReference>
<dbReference type="CDD" id="cd01991">
    <property type="entry name" value="Asn_synthase_B_C"/>
    <property type="match status" value="1"/>
</dbReference>
<dbReference type="InterPro" id="IPR033738">
    <property type="entry name" value="AsnB_N"/>
</dbReference>
<dbReference type="InterPro" id="IPR014729">
    <property type="entry name" value="Rossmann-like_a/b/a_fold"/>
</dbReference>
<dbReference type="Gene3D" id="3.60.20.10">
    <property type="entry name" value="Glutamine Phosphoribosylpyrophosphate, subunit 1, domain 1"/>
    <property type="match status" value="1"/>
</dbReference>
<dbReference type="PROSITE" id="PS51278">
    <property type="entry name" value="GATASE_TYPE_2"/>
    <property type="match status" value="1"/>
</dbReference>
<evidence type="ECO:0000256" key="2">
    <source>
        <dbReference type="ARBA" id="ARBA00005752"/>
    </source>
</evidence>
<dbReference type="InterPro" id="IPR051786">
    <property type="entry name" value="ASN_synthetase/amidase"/>
</dbReference>
<dbReference type="InterPro" id="IPR001962">
    <property type="entry name" value="Asn_synthase"/>
</dbReference>
<comment type="caution">
    <text evidence="9">The sequence shown here is derived from an EMBL/GenBank/DDBJ whole genome shotgun (WGS) entry which is preliminary data.</text>
</comment>
<feature type="domain" description="Glutamine amidotransferase type-2" evidence="8">
    <location>
        <begin position="2"/>
        <end position="219"/>
    </location>
</feature>
<dbReference type="GO" id="GO:0004066">
    <property type="term" value="F:asparagine synthase (glutamine-hydrolyzing) activity"/>
    <property type="evidence" value="ECO:0007669"/>
    <property type="project" value="UniProtKB-EC"/>
</dbReference>
<name>A0ABT6XJ57_9GAMM</name>
<evidence type="ECO:0000259" key="8">
    <source>
        <dbReference type="PROSITE" id="PS51278"/>
    </source>
</evidence>
<protein>
    <recommendedName>
        <fullName evidence="3">asparagine synthase (glutamine-hydrolyzing)</fullName>
        <ecNumber evidence="3">6.3.5.4</ecNumber>
    </recommendedName>
</protein>
<evidence type="ECO:0000256" key="6">
    <source>
        <dbReference type="ARBA" id="ARBA00022962"/>
    </source>
</evidence>
<dbReference type="EC" id="6.3.5.4" evidence="3"/>
<dbReference type="PANTHER" id="PTHR43284:SF1">
    <property type="entry name" value="ASPARAGINE SYNTHETASE"/>
    <property type="match status" value="1"/>
</dbReference>
<keyword evidence="9" id="KW-0436">Ligase</keyword>
<comment type="pathway">
    <text evidence="1">Amino-acid biosynthesis; L-asparagine biosynthesis; L-asparagine from L-aspartate (L-Gln route): step 1/1.</text>
</comment>